<keyword evidence="2" id="KW-1185">Reference proteome</keyword>
<dbReference type="AlphaFoldDB" id="A0A2Y9KLR5"/>
<protein>
    <submittedName>
        <fullName evidence="3">Uncharacterized protein LOC111157449</fullName>
    </submittedName>
</protein>
<accession>A0A2Y9KLR5</accession>
<sequence>MRHFVTRQRINVNVAAARLLARPDVTARPLPSPTASSQPLPPGPAMPPSASNPRPRGWRAESPPQVSPTTQSLRRATCAAEGEGEEGEGPQGGL</sequence>
<dbReference type="RefSeq" id="XP_022374601.1">
    <property type="nucleotide sequence ID" value="XM_022518893.1"/>
</dbReference>
<organism evidence="2 3">
    <name type="scientific">Enhydra lutris kenyoni</name>
    <name type="common">northern sea otter</name>
    <dbReference type="NCBI Taxonomy" id="391180"/>
    <lineage>
        <taxon>Eukaryota</taxon>
        <taxon>Metazoa</taxon>
        <taxon>Chordata</taxon>
        <taxon>Craniata</taxon>
        <taxon>Vertebrata</taxon>
        <taxon>Euteleostomi</taxon>
        <taxon>Mammalia</taxon>
        <taxon>Eutheria</taxon>
        <taxon>Laurasiatheria</taxon>
        <taxon>Carnivora</taxon>
        <taxon>Caniformia</taxon>
        <taxon>Musteloidea</taxon>
        <taxon>Mustelidae</taxon>
        <taxon>Lutrinae</taxon>
        <taxon>Enhydra</taxon>
    </lineage>
</organism>
<evidence type="ECO:0000313" key="2">
    <source>
        <dbReference type="Proteomes" id="UP000248482"/>
    </source>
</evidence>
<evidence type="ECO:0000313" key="3">
    <source>
        <dbReference type="RefSeq" id="XP_022374601.1"/>
    </source>
</evidence>
<feature type="region of interest" description="Disordered" evidence="1">
    <location>
        <begin position="22"/>
        <end position="94"/>
    </location>
</feature>
<dbReference type="GeneID" id="111157449"/>
<dbReference type="KEGG" id="elk:111157449"/>
<proteinExistence type="predicted"/>
<dbReference type="Proteomes" id="UP000248482">
    <property type="component" value="Unplaced"/>
</dbReference>
<name>A0A2Y9KLR5_ENHLU</name>
<evidence type="ECO:0000256" key="1">
    <source>
        <dbReference type="SAM" id="MobiDB-lite"/>
    </source>
</evidence>
<gene>
    <name evidence="3" type="primary">LOC111157449</name>
</gene>
<reference evidence="3" key="1">
    <citation type="submission" date="2025-08" db="UniProtKB">
        <authorList>
            <consortium name="RefSeq"/>
        </authorList>
    </citation>
    <scope>IDENTIFICATION</scope>
    <source>
        <tissue evidence="3">Blood</tissue>
    </source>
</reference>